<protein>
    <submittedName>
        <fullName evidence="1 3">Uncharacterized protein</fullName>
    </submittedName>
</protein>
<evidence type="ECO:0000313" key="2">
    <source>
        <dbReference type="Proteomes" id="UP000274131"/>
    </source>
</evidence>
<proteinExistence type="predicted"/>
<dbReference type="EMBL" id="UXUI01011112">
    <property type="protein sequence ID" value="VDD95952.1"/>
    <property type="molecule type" value="Genomic_DNA"/>
</dbReference>
<evidence type="ECO:0000313" key="1">
    <source>
        <dbReference type="EMBL" id="VDD95952.1"/>
    </source>
</evidence>
<keyword evidence="2" id="KW-1185">Reference proteome</keyword>
<reference evidence="3" key="1">
    <citation type="submission" date="2017-02" db="UniProtKB">
        <authorList>
            <consortium name="WormBaseParasite"/>
        </authorList>
    </citation>
    <scope>IDENTIFICATION</scope>
</reference>
<reference evidence="1 2" key="2">
    <citation type="submission" date="2018-10" db="EMBL/GenBank/DDBJ databases">
        <authorList>
            <consortium name="Pathogen Informatics"/>
        </authorList>
    </citation>
    <scope>NUCLEOTIDE SEQUENCE [LARGE SCALE GENOMIC DNA]</scope>
</reference>
<gene>
    <name evidence="1" type="ORF">EVEC_LOCUS10703</name>
</gene>
<sequence length="98" mass="10654">MPSNLIFLFRGADDELHEPPRQTQEHEIQPILIINAPLQAVNSCISSDSLQSPSKIQVPDIVLLEAEKIPKAILATGLPQTITDAPPAYSDVVKSICI</sequence>
<name>A0A0N4VKK7_ENTVE</name>
<dbReference type="AlphaFoldDB" id="A0A0N4VKK7"/>
<organism evidence="3">
    <name type="scientific">Enterobius vermicularis</name>
    <name type="common">Human pinworm</name>
    <dbReference type="NCBI Taxonomy" id="51028"/>
    <lineage>
        <taxon>Eukaryota</taxon>
        <taxon>Metazoa</taxon>
        <taxon>Ecdysozoa</taxon>
        <taxon>Nematoda</taxon>
        <taxon>Chromadorea</taxon>
        <taxon>Rhabditida</taxon>
        <taxon>Spirurina</taxon>
        <taxon>Oxyuridomorpha</taxon>
        <taxon>Oxyuroidea</taxon>
        <taxon>Oxyuridae</taxon>
        <taxon>Enterobius</taxon>
    </lineage>
</organism>
<evidence type="ECO:0000313" key="3">
    <source>
        <dbReference type="WBParaSite" id="EVEC_0001139501-mRNA-1"/>
    </source>
</evidence>
<dbReference type="WBParaSite" id="EVEC_0001139501-mRNA-1">
    <property type="protein sequence ID" value="EVEC_0001139501-mRNA-1"/>
    <property type="gene ID" value="EVEC_0001139501"/>
</dbReference>
<accession>A0A0N4VKK7</accession>
<dbReference type="Proteomes" id="UP000274131">
    <property type="component" value="Unassembled WGS sequence"/>
</dbReference>